<dbReference type="Gene3D" id="3.30.2010.10">
    <property type="entry name" value="Metalloproteases ('zincins'), catalytic domain"/>
    <property type="match status" value="1"/>
</dbReference>
<accession>A0A1V6CDV9</accession>
<evidence type="ECO:0000313" key="2">
    <source>
        <dbReference type="EMBL" id="OQB75046.1"/>
    </source>
</evidence>
<feature type="domain" description="SprT-like" evidence="1">
    <location>
        <begin position="105"/>
        <end position="198"/>
    </location>
</feature>
<dbReference type="Pfam" id="PF10263">
    <property type="entry name" value="SprT-like"/>
    <property type="match status" value="1"/>
</dbReference>
<sequence length="226" mass="26313">MNSIETLKNILETKTGLTITIELTNNKKQILKIKCSGKESKTLEVNPIFINAPNEVIEDIANFISGNNKKSSKSRIIKYVRTTLSEKNQDIKIKLNPFGNVYNLNDIFEKLNKQYFNGLISSRITFGRNRHNSRKRSIVFGNYDPQKNIIRINRALDNHNIPYFFVEYIVFHEMLHACMYFSGVSAMSMGHSKRFKSKEKIYPLLKKAKKWEKDNLKIFIGKNENI</sequence>
<protein>
    <submittedName>
        <fullName evidence="2">SprT-like family protein</fullName>
    </submittedName>
</protein>
<dbReference type="GO" id="GO:0006950">
    <property type="term" value="P:response to stress"/>
    <property type="evidence" value="ECO:0007669"/>
    <property type="project" value="UniProtKB-ARBA"/>
</dbReference>
<dbReference type="AlphaFoldDB" id="A0A1V6CDV9"/>
<name>A0A1V6CDV9_UNCT6</name>
<gene>
    <name evidence="2" type="ORF">BWX89_00169</name>
</gene>
<dbReference type="InterPro" id="IPR006640">
    <property type="entry name" value="SprT-like_domain"/>
</dbReference>
<evidence type="ECO:0000259" key="1">
    <source>
        <dbReference type="Pfam" id="PF10263"/>
    </source>
</evidence>
<dbReference type="EMBL" id="MWDQ01000024">
    <property type="protein sequence ID" value="OQB75046.1"/>
    <property type="molecule type" value="Genomic_DNA"/>
</dbReference>
<organism evidence="2">
    <name type="scientific">candidate division TA06 bacterium ADurb.Bin131</name>
    <dbReference type="NCBI Taxonomy" id="1852827"/>
    <lineage>
        <taxon>Bacteria</taxon>
        <taxon>Bacteria division TA06</taxon>
    </lineage>
</organism>
<dbReference type="Proteomes" id="UP000485562">
    <property type="component" value="Unassembled WGS sequence"/>
</dbReference>
<proteinExistence type="predicted"/>
<comment type="caution">
    <text evidence="2">The sequence shown here is derived from an EMBL/GenBank/DDBJ whole genome shotgun (WGS) entry which is preliminary data.</text>
</comment>
<reference evidence="2" key="1">
    <citation type="submission" date="2017-02" db="EMBL/GenBank/DDBJ databases">
        <title>Delving into the versatile metabolic prowess of the omnipresent phylum Bacteroidetes.</title>
        <authorList>
            <person name="Nobu M.K."/>
            <person name="Mei R."/>
            <person name="Narihiro T."/>
            <person name="Kuroda K."/>
            <person name="Liu W.-T."/>
        </authorList>
    </citation>
    <scope>NUCLEOTIDE SEQUENCE</scope>
    <source>
        <strain evidence="2">ADurb.Bin131</strain>
    </source>
</reference>